<dbReference type="PANTHER" id="PTHR36118:SF1">
    <property type="entry name" value="ION-TRANSLOCATING OXIDOREDUCTASE COMPLEX SUBUNIT G"/>
    <property type="match status" value="1"/>
</dbReference>
<evidence type="ECO:0000259" key="7">
    <source>
        <dbReference type="SMART" id="SM00900"/>
    </source>
</evidence>
<dbReference type="Proteomes" id="UP000263486">
    <property type="component" value="Unassembled WGS sequence"/>
</dbReference>
<dbReference type="RefSeq" id="WP_114643376.1">
    <property type="nucleotide sequence ID" value="NZ_JAACIO010000031.1"/>
</dbReference>
<dbReference type="EMBL" id="QUAJ01000031">
    <property type="protein sequence ID" value="REI39805.1"/>
    <property type="molecule type" value="Genomic_DNA"/>
</dbReference>
<name>A0ABX9KEI1_9FUSO</name>
<dbReference type="NCBIfam" id="TIGR01947">
    <property type="entry name" value="rnfG"/>
    <property type="match status" value="1"/>
</dbReference>
<keyword evidence="5 6" id="KW-0249">Electron transport</keyword>
<evidence type="ECO:0000256" key="4">
    <source>
        <dbReference type="ARBA" id="ARBA00022643"/>
    </source>
</evidence>
<feature type="modified residue" description="FMN phosphoryl threonine" evidence="6">
    <location>
        <position position="154"/>
    </location>
</feature>
<dbReference type="HAMAP" id="MF_00479">
    <property type="entry name" value="RsxG_RnfG"/>
    <property type="match status" value="1"/>
</dbReference>
<comment type="caution">
    <text evidence="8">The sequence shown here is derived from an EMBL/GenBank/DDBJ whole genome shotgun (WGS) entry which is preliminary data.</text>
</comment>
<keyword evidence="6" id="KW-0812">Transmembrane</keyword>
<keyword evidence="9" id="KW-1185">Reference proteome</keyword>
<dbReference type="SMART" id="SM00900">
    <property type="entry name" value="FMN_bind"/>
    <property type="match status" value="1"/>
</dbReference>
<keyword evidence="4 6" id="KW-0288">FMN</keyword>
<comment type="subunit">
    <text evidence="6">The complex is composed of six subunits: RnfA, RnfB, RnfC, RnfD, RnfE and RnfG.</text>
</comment>
<proteinExistence type="inferred from homology"/>
<organism evidence="8 9">
    <name type="scientific">Psychrilyobacter piezotolerans</name>
    <dbReference type="NCBI Taxonomy" id="2293438"/>
    <lineage>
        <taxon>Bacteria</taxon>
        <taxon>Fusobacteriati</taxon>
        <taxon>Fusobacteriota</taxon>
        <taxon>Fusobacteriia</taxon>
        <taxon>Fusobacteriales</taxon>
        <taxon>Fusobacteriaceae</taxon>
        <taxon>Psychrilyobacter</taxon>
    </lineage>
</organism>
<protein>
    <recommendedName>
        <fullName evidence="6">Ion-translocating oxidoreductase complex subunit G</fullName>
        <ecNumber evidence="6">7.-.-.-</ecNumber>
    </recommendedName>
    <alternativeName>
        <fullName evidence="6">Rnf electron transport complex subunit G</fullName>
    </alternativeName>
</protein>
<sequence length="177" mass="18746">MMNRLVHYGAVLLVIAAVAAGLLSSVNTITAPQIEKINREIVNKARKQVLPLAAEFKEAAEVTAEGETFIPGYDAEGNLVGYASTVKTNGYSGVITFVLGLDTKGTITGLKVTGQSETPGLGTNVENADWQALWVGRDESYEFNKSVDGFAGATISPMAVFTGVKKSTKAFEAEVKN</sequence>
<comment type="subcellular location">
    <subcellularLocation>
        <location evidence="6">Cell membrane</location>
        <topology evidence="6">Single-pass membrane protein</topology>
    </subcellularLocation>
</comment>
<comment type="cofactor">
    <cofactor evidence="6">
        <name>FMN</name>
        <dbReference type="ChEBI" id="CHEBI:58210"/>
    </cofactor>
</comment>
<keyword evidence="6" id="KW-1003">Cell membrane</keyword>
<dbReference type="InterPro" id="IPR010209">
    <property type="entry name" value="Ion_transpt_RnfG/RsxG"/>
</dbReference>
<accession>A0ABX9KEI1</accession>
<feature type="domain" description="FMN-binding" evidence="7">
    <location>
        <begin position="90"/>
        <end position="171"/>
    </location>
</feature>
<keyword evidence="6" id="KW-1133">Transmembrane helix</keyword>
<dbReference type="PANTHER" id="PTHR36118">
    <property type="entry name" value="ION-TRANSLOCATING OXIDOREDUCTASE COMPLEX SUBUNIT G"/>
    <property type="match status" value="1"/>
</dbReference>
<evidence type="ECO:0000256" key="5">
    <source>
        <dbReference type="ARBA" id="ARBA00022982"/>
    </source>
</evidence>
<keyword evidence="6" id="KW-0472">Membrane</keyword>
<evidence type="ECO:0000313" key="9">
    <source>
        <dbReference type="Proteomes" id="UP000263486"/>
    </source>
</evidence>
<dbReference type="EC" id="7.-.-.-" evidence="6"/>
<evidence type="ECO:0000313" key="8">
    <source>
        <dbReference type="EMBL" id="REI39805.1"/>
    </source>
</evidence>
<comment type="function">
    <text evidence="6">Part of a membrane-bound complex that couples electron transfer with translocation of ions across the membrane.</text>
</comment>
<keyword evidence="1 6" id="KW-0813">Transport</keyword>
<keyword evidence="6" id="KW-1278">Translocase</keyword>
<dbReference type="InterPro" id="IPR007329">
    <property type="entry name" value="FMN-bd"/>
</dbReference>
<evidence type="ECO:0000256" key="6">
    <source>
        <dbReference type="HAMAP-Rule" id="MF_00479"/>
    </source>
</evidence>
<evidence type="ECO:0000256" key="2">
    <source>
        <dbReference type="ARBA" id="ARBA00022553"/>
    </source>
</evidence>
<keyword evidence="2 6" id="KW-0597">Phosphoprotein</keyword>
<evidence type="ECO:0000256" key="3">
    <source>
        <dbReference type="ARBA" id="ARBA00022630"/>
    </source>
</evidence>
<comment type="similarity">
    <text evidence="6">Belongs to the RnfG family.</text>
</comment>
<dbReference type="Pfam" id="PF04205">
    <property type="entry name" value="FMN_bind"/>
    <property type="match status" value="1"/>
</dbReference>
<reference evidence="8 9" key="1">
    <citation type="submission" date="2018-08" db="EMBL/GenBank/DDBJ databases">
        <title>Draft genome sequence of Psychrilyobacter sp. strain SD5 isolated from Black Sea water.</title>
        <authorList>
            <person name="Yadav S."/>
            <person name="Villanueva L."/>
            <person name="Damste J.S.S."/>
        </authorList>
    </citation>
    <scope>NUCLEOTIDE SEQUENCE [LARGE SCALE GENOMIC DNA]</scope>
    <source>
        <strain evidence="8 9">SD5</strain>
    </source>
</reference>
<gene>
    <name evidence="6" type="primary">rnfG</name>
    <name evidence="8" type="ORF">DYH56_13335</name>
</gene>
<keyword evidence="3 6" id="KW-0285">Flavoprotein</keyword>
<evidence type="ECO:0000256" key="1">
    <source>
        <dbReference type="ARBA" id="ARBA00022448"/>
    </source>
</evidence>
<dbReference type="PIRSF" id="PIRSF006091">
    <property type="entry name" value="E_trnsport_RnfG"/>
    <property type="match status" value="1"/>
</dbReference>